<keyword evidence="6" id="KW-0442">Lipid degradation</keyword>
<evidence type="ECO:0000256" key="3">
    <source>
        <dbReference type="ARBA" id="ARBA00022525"/>
    </source>
</evidence>
<comment type="similarity">
    <text evidence="2">Belongs to the 'GDSL' lipolytic enzyme family.</text>
</comment>
<dbReference type="EMBL" id="WOCE01000017">
    <property type="protein sequence ID" value="KAE9595166.1"/>
    <property type="molecule type" value="Genomic_DNA"/>
</dbReference>
<dbReference type="OrthoDB" id="1608148at2759"/>
<protein>
    <submittedName>
        <fullName evidence="12">Putative triacylglycerol lipase</fullName>
    </submittedName>
</protein>
<name>A0A6A4NN92_LUPAL</name>
<evidence type="ECO:0000256" key="8">
    <source>
        <dbReference type="SAM" id="SignalP"/>
    </source>
</evidence>
<dbReference type="InterPro" id="IPR036514">
    <property type="entry name" value="SGNH_hydro_sf"/>
</dbReference>
<evidence type="ECO:0000313" key="14">
    <source>
        <dbReference type="Proteomes" id="UP000447434"/>
    </source>
</evidence>
<evidence type="ECO:0000313" key="12">
    <source>
        <dbReference type="EMBL" id="KAE9595166.1"/>
    </source>
</evidence>
<organism evidence="12 14">
    <name type="scientific">Lupinus albus</name>
    <name type="common">White lupine</name>
    <name type="synonym">Lupinus termis</name>
    <dbReference type="NCBI Taxonomy" id="3870"/>
    <lineage>
        <taxon>Eukaryota</taxon>
        <taxon>Viridiplantae</taxon>
        <taxon>Streptophyta</taxon>
        <taxon>Embryophyta</taxon>
        <taxon>Tracheophyta</taxon>
        <taxon>Spermatophyta</taxon>
        <taxon>Magnoliopsida</taxon>
        <taxon>eudicotyledons</taxon>
        <taxon>Gunneridae</taxon>
        <taxon>Pentapetalae</taxon>
        <taxon>rosids</taxon>
        <taxon>fabids</taxon>
        <taxon>Fabales</taxon>
        <taxon>Fabaceae</taxon>
        <taxon>Papilionoideae</taxon>
        <taxon>50 kb inversion clade</taxon>
        <taxon>genistoids sensu lato</taxon>
        <taxon>core genistoids</taxon>
        <taxon>Genisteae</taxon>
        <taxon>Lupinus</taxon>
    </lineage>
</organism>
<keyword evidence="14" id="KW-1185">Reference proteome</keyword>
<accession>A0A6A4NN92</accession>
<dbReference type="EMBL" id="WOCE01000017">
    <property type="protein sequence ID" value="KAE9595163.1"/>
    <property type="molecule type" value="Genomic_DNA"/>
</dbReference>
<dbReference type="Pfam" id="PF00657">
    <property type="entry name" value="Lipase_GDSL"/>
    <property type="match status" value="1"/>
</dbReference>
<dbReference type="EMBL" id="WOCE01000017">
    <property type="protein sequence ID" value="KAE9595164.1"/>
    <property type="molecule type" value="Genomic_DNA"/>
</dbReference>
<reference evidence="12" key="2">
    <citation type="journal article" date="2020" name="Nat. Commun.">
        <title>High-quality genome sequence of white lupin provides insight into soil exploration and seed quality.</title>
        <authorList>
            <person name="Hufnagel B."/>
            <person name="Marques A."/>
            <person name="Soriano A."/>
            <person name="Marques L."/>
            <person name="Divol F."/>
            <person name="Doumas P."/>
            <person name="Sallet E."/>
            <person name="Mancinotti D."/>
            <person name="Carrere S."/>
            <person name="Marande W."/>
            <person name="Arribat S."/>
            <person name="Keller J."/>
            <person name="Huneau C."/>
            <person name="Blein T."/>
            <person name="Aime D."/>
            <person name="Laguerre M."/>
            <person name="Taylor J."/>
            <person name="Schubert V."/>
            <person name="Nelson M."/>
            <person name="Geu-Flores F."/>
            <person name="Crespi M."/>
            <person name="Gallardo K."/>
            <person name="Delaux P.M."/>
            <person name="Salse J."/>
            <person name="Berges H."/>
            <person name="Guyot R."/>
            <person name="Gouzy J."/>
            <person name="Peret B."/>
        </authorList>
    </citation>
    <scope>NUCLEOTIDE SEQUENCE</scope>
    <source>
        <tissue evidence="12">Leaves</tissue>
    </source>
</reference>
<comment type="caution">
    <text evidence="12">The sequence shown here is derived from an EMBL/GenBank/DDBJ whole genome shotgun (WGS) entry which is preliminary data.</text>
</comment>
<keyword evidence="4 8" id="KW-0732">Signal</keyword>
<proteinExistence type="inferred from homology"/>
<dbReference type="InterPro" id="IPR001087">
    <property type="entry name" value="GDSL"/>
</dbReference>
<dbReference type="EMBL" id="WOCE01000017">
    <property type="protein sequence ID" value="KAE9595167.1"/>
    <property type="molecule type" value="Genomic_DNA"/>
</dbReference>
<keyword evidence="3" id="KW-0964">Secreted</keyword>
<evidence type="ECO:0000313" key="13">
    <source>
        <dbReference type="EMBL" id="KAE9595167.1"/>
    </source>
</evidence>
<dbReference type="PANTHER" id="PTHR45650:SF14">
    <property type="entry name" value="GDSL ESTERASE_LIPASE 7-LIKE"/>
    <property type="match status" value="1"/>
</dbReference>
<evidence type="ECO:0000256" key="1">
    <source>
        <dbReference type="ARBA" id="ARBA00004613"/>
    </source>
</evidence>
<evidence type="ECO:0000256" key="5">
    <source>
        <dbReference type="ARBA" id="ARBA00022801"/>
    </source>
</evidence>
<reference evidence="14" key="1">
    <citation type="journal article" date="2020" name="Nat. Commun.">
        <title>Genome sequence of the cluster root forming white lupin.</title>
        <authorList>
            <person name="Hufnagel B."/>
            <person name="Marques A."/>
            <person name="Soriano A."/>
            <person name="Marques L."/>
            <person name="Divol F."/>
            <person name="Doumas P."/>
            <person name="Sallet E."/>
            <person name="Mancinotti D."/>
            <person name="Carrere S."/>
            <person name="Marande W."/>
            <person name="Arribat S."/>
            <person name="Keller J."/>
            <person name="Huneau C."/>
            <person name="Blein T."/>
            <person name="Aime D."/>
            <person name="Laguerre M."/>
            <person name="Taylor J."/>
            <person name="Schubert V."/>
            <person name="Nelson M."/>
            <person name="Geu-Flores F."/>
            <person name="Crespi M."/>
            <person name="Gallardo-Guerrero K."/>
            <person name="Delaux P.-M."/>
            <person name="Salse J."/>
            <person name="Berges H."/>
            <person name="Guyot R."/>
            <person name="Gouzy J."/>
            <person name="Peret B."/>
        </authorList>
    </citation>
    <scope>NUCLEOTIDE SEQUENCE [LARGE SCALE GENOMIC DNA]</scope>
    <source>
        <strain evidence="14">cv. Amiga</strain>
    </source>
</reference>
<keyword evidence="5" id="KW-0378">Hydrolase</keyword>
<evidence type="ECO:0000313" key="9">
    <source>
        <dbReference type="EMBL" id="KAE9595163.1"/>
    </source>
</evidence>
<dbReference type="GO" id="GO:0005576">
    <property type="term" value="C:extracellular region"/>
    <property type="evidence" value="ECO:0007669"/>
    <property type="project" value="UniProtKB-SubCell"/>
</dbReference>
<evidence type="ECO:0000256" key="4">
    <source>
        <dbReference type="ARBA" id="ARBA00022729"/>
    </source>
</evidence>
<comment type="subcellular location">
    <subcellularLocation>
        <location evidence="1">Secreted</location>
    </subcellularLocation>
</comment>
<feature type="signal peptide" evidence="8">
    <location>
        <begin position="1"/>
        <end position="22"/>
    </location>
</feature>
<evidence type="ECO:0000256" key="7">
    <source>
        <dbReference type="ARBA" id="ARBA00023098"/>
    </source>
</evidence>
<dbReference type="EMBL" id="WOCE01000017">
    <property type="protein sequence ID" value="KAE9595165.1"/>
    <property type="molecule type" value="Genomic_DNA"/>
</dbReference>
<dbReference type="Proteomes" id="UP000447434">
    <property type="component" value="Chromosome 17"/>
</dbReference>
<evidence type="ECO:0000256" key="6">
    <source>
        <dbReference type="ARBA" id="ARBA00022963"/>
    </source>
</evidence>
<evidence type="ECO:0000313" key="10">
    <source>
        <dbReference type="EMBL" id="KAE9595164.1"/>
    </source>
</evidence>
<evidence type="ECO:0000313" key="11">
    <source>
        <dbReference type="EMBL" id="KAE9595165.1"/>
    </source>
</evidence>
<dbReference type="Gene3D" id="3.40.50.1110">
    <property type="entry name" value="SGNH hydrolase"/>
    <property type="match status" value="1"/>
</dbReference>
<dbReference type="InterPro" id="IPR051238">
    <property type="entry name" value="GDSL_esterase/lipase"/>
</dbReference>
<keyword evidence="7" id="KW-0443">Lipid metabolism</keyword>
<dbReference type="GO" id="GO:0016042">
    <property type="term" value="P:lipid catabolic process"/>
    <property type="evidence" value="ECO:0007669"/>
    <property type="project" value="UniProtKB-KW"/>
</dbReference>
<gene>
    <name evidence="9" type="ORF">Lalb_Chr17g0335811</name>
    <name evidence="10" type="ORF">Lalb_Chr17g0335821</name>
    <name evidence="11" type="ORF">Lalb_Chr17g0335831</name>
    <name evidence="12" type="ORF">Lalb_Chr17g0335841</name>
    <name evidence="13" type="ORF">Lalb_Chr17g0335851</name>
</gene>
<dbReference type="PANTHER" id="PTHR45650">
    <property type="entry name" value="GDSL-LIKE LIPASE/ACYLHYDROLASE-RELATED"/>
    <property type="match status" value="1"/>
</dbReference>
<dbReference type="GO" id="GO:0016788">
    <property type="term" value="F:hydrolase activity, acting on ester bonds"/>
    <property type="evidence" value="ECO:0007669"/>
    <property type="project" value="InterPro"/>
</dbReference>
<dbReference type="AlphaFoldDB" id="A0A6A4NN92"/>
<evidence type="ECO:0000256" key="2">
    <source>
        <dbReference type="ARBA" id="ARBA00008668"/>
    </source>
</evidence>
<feature type="chain" id="PRO_5040606831" evidence="8">
    <location>
        <begin position="23"/>
        <end position="372"/>
    </location>
</feature>
<sequence length="372" mass="41887">MATFKVFWVVLLMSQQAFFAKANSTKSLVEALYVFGDSSVDAGNNNNLNTFAKANIYPYGIDFNNKSTGRFTNGKNFADVIAINLGLPLPPPYLGVSESERYKVATGINYASGACGILNDTRDVRRKKKMLSEHCCLTVKLIVSCSFCYYFVPKGDCLSLDKQVEYFNSTVTNDLQKHFQSKDEVQHHLSESLYLLSIGSCDYALNYFRRATYQNKTPVEFADYLLEKLGSKLKELYNMGARKFVVAVAGQLGCSPSEFCDEIKNEKVKPLSDKLPRKLQELQTQLSGSLFISSNPFNFFNEIRKAPEKFGFKTLTKSCYVVGQPICENPKDYYYFDFAHGTEANNELFANECFSGSRLCSPTNIEQLIHAI</sequence>